<dbReference type="InterPro" id="IPR011990">
    <property type="entry name" value="TPR-like_helical_dom_sf"/>
</dbReference>
<accession>M4V8A1</accession>
<evidence type="ECO:0000313" key="1">
    <source>
        <dbReference type="EMBL" id="AGH94226.1"/>
    </source>
</evidence>
<organism evidence="1 2">
    <name type="scientific">Pseudobdellovibrio exovorus JSS</name>
    <dbReference type="NCBI Taxonomy" id="1184267"/>
    <lineage>
        <taxon>Bacteria</taxon>
        <taxon>Pseudomonadati</taxon>
        <taxon>Bdellovibrionota</taxon>
        <taxon>Bdellovibrionia</taxon>
        <taxon>Bdellovibrionales</taxon>
        <taxon>Pseudobdellovibrionaceae</taxon>
        <taxon>Pseudobdellovibrio</taxon>
    </lineage>
</organism>
<dbReference type="HOGENOM" id="CLU_1048305_0_0_7"/>
<dbReference type="EMBL" id="CP003537">
    <property type="protein sequence ID" value="AGH94226.1"/>
    <property type="molecule type" value="Genomic_DNA"/>
</dbReference>
<sequence length="272" mass="32141">MVFPFVARSFLTSVVLFLFFGLSSCKPAAERLYADANAEIKKGHYRIALDLLERSSEIAKDSNIKYRYLSEAGRLARFEIQDYERAIRIYRRIILQSEDVEQRLRAQEAISEIYLENLQNYNMALKELQILEPLLHDNEKKEKVKLRIAQTLYLTGNFQQAMEEIKVSLKFSEKEKLNFLKIKAQVLVAQKKYKEALAEYEKILQADEKFFATENLFIAASVVYEENEEYAEALAYLDKYQEQIPDKAYLELRYKRLQERMVNKPLFKGRRK</sequence>
<dbReference type="Pfam" id="PF12895">
    <property type="entry name" value="ANAPC3"/>
    <property type="match status" value="1"/>
</dbReference>
<protein>
    <submittedName>
        <fullName evidence="1">Uncharacterized protein</fullName>
    </submittedName>
</protein>
<dbReference type="KEGG" id="bex:A11Q_6"/>
<keyword evidence="2" id="KW-1185">Reference proteome</keyword>
<dbReference type="SUPFAM" id="SSF48452">
    <property type="entry name" value="TPR-like"/>
    <property type="match status" value="1"/>
</dbReference>
<name>M4V8A1_9BACT</name>
<evidence type="ECO:0000313" key="2">
    <source>
        <dbReference type="Proteomes" id="UP000012040"/>
    </source>
</evidence>
<gene>
    <name evidence="1" type="ORF">A11Q_6</name>
</gene>
<reference evidence="1 2" key="1">
    <citation type="journal article" date="2013" name="ISME J.">
        <title>By their genes ye shall know them: genomic signatures of predatory bacteria.</title>
        <authorList>
            <person name="Pasternak Z."/>
            <person name="Pietrokovski S."/>
            <person name="Rotem O."/>
            <person name="Gophna U."/>
            <person name="Lurie-Weinberger M.N."/>
            <person name="Jurkevitch E."/>
        </authorList>
    </citation>
    <scope>NUCLEOTIDE SEQUENCE [LARGE SCALE GENOMIC DNA]</scope>
    <source>
        <strain evidence="1 2">JSS</strain>
    </source>
</reference>
<proteinExistence type="predicted"/>
<dbReference type="AlphaFoldDB" id="M4V8A1"/>
<dbReference type="STRING" id="1184267.A11Q_6"/>
<dbReference type="Gene3D" id="1.25.40.10">
    <property type="entry name" value="Tetratricopeptide repeat domain"/>
    <property type="match status" value="2"/>
</dbReference>
<dbReference type="eggNOG" id="ENOG5031BPY">
    <property type="taxonomic scope" value="Bacteria"/>
</dbReference>
<dbReference type="PATRIC" id="fig|1184267.3.peg.8"/>
<dbReference type="InterPro" id="IPR019734">
    <property type="entry name" value="TPR_rpt"/>
</dbReference>
<dbReference type="SMART" id="SM00028">
    <property type="entry name" value="TPR"/>
    <property type="match status" value="3"/>
</dbReference>
<dbReference type="Proteomes" id="UP000012040">
    <property type="component" value="Chromosome"/>
</dbReference>